<protein>
    <recommendedName>
        <fullName evidence="3">Integrase</fullName>
    </recommendedName>
</protein>
<comment type="caution">
    <text evidence="1">The sequence shown here is derived from an EMBL/GenBank/DDBJ whole genome shotgun (WGS) entry which is preliminary data.</text>
</comment>
<organism evidence="1 2">
    <name type="scientific">Paractinoplanes aksuensis</name>
    <dbReference type="NCBI Taxonomy" id="2939490"/>
    <lineage>
        <taxon>Bacteria</taxon>
        <taxon>Bacillati</taxon>
        <taxon>Actinomycetota</taxon>
        <taxon>Actinomycetes</taxon>
        <taxon>Micromonosporales</taxon>
        <taxon>Micromonosporaceae</taxon>
        <taxon>Paractinoplanes</taxon>
    </lineage>
</organism>
<evidence type="ECO:0008006" key="3">
    <source>
        <dbReference type="Google" id="ProtNLM"/>
    </source>
</evidence>
<reference evidence="1 2" key="1">
    <citation type="submission" date="2022-06" db="EMBL/GenBank/DDBJ databases">
        <title>New Species of the Genus Actinoplanes, ActinopZanes ferrugineus.</title>
        <authorList>
            <person name="Ding P."/>
        </authorList>
    </citation>
    <scope>NUCLEOTIDE SEQUENCE [LARGE SCALE GENOMIC DNA]</scope>
    <source>
        <strain evidence="1 2">TRM88003</strain>
    </source>
</reference>
<evidence type="ECO:0000313" key="1">
    <source>
        <dbReference type="EMBL" id="MCO8270937.1"/>
    </source>
</evidence>
<name>A0ABT1DJF1_9ACTN</name>
<proteinExistence type="predicted"/>
<keyword evidence="2" id="KW-1185">Reference proteome</keyword>
<gene>
    <name evidence="1" type="ORF">M1L60_10065</name>
</gene>
<evidence type="ECO:0000313" key="2">
    <source>
        <dbReference type="Proteomes" id="UP001523369"/>
    </source>
</evidence>
<sequence>MAHATRGHRSGTYEIERINKVDKRRLSITFQHAAAYQPQVVTLHVDHTPAAEQMLQAMADSIKVGDNGDADSAWESSETLRQARWQATTMLNRLAERGFDTFADARLDVATLRWLYEPMHSNTKRSACWLLARAVRDNHPNGVAISRALKNSRFQVEDSTPFIYDDAVSDAIEAAAKAVYTEYFTAQREIFERLGHDVTGRGWLRIPAQELIDWAERAHPDLSQPGAPQPSLAAPYEQQVAWALTHPRMFGYIKYNRTSPLRGPQIKVIGRALYPDNILITAALILHCLGENSGFNASVLLQKDADTLTYLGSDYALEHNVKARNRSEDTRPTRLTSIYTAGGVVETMTGLTRFARHSRRDLTAPAGTPAAVVDRLYVEHASEPVEAQVINEFRRINAWKSPTFDKYWDEATAGPRSEVSLRLSALRYVAQRRVMGEGLTADVHGHTPSTKLHYTAHVLPDHVFNKHATAAQNAFHDDAVAGFTVVADATEGPAADLAAVDPDRVMDVEIGVCTSGGNAPDGSGRRCDLGIVACFTCPNGYRTVDHVPGLLAAVELGDIIERNDPTEWEHGQASHLRFYAQACLDKFSPMVVGNIKRSTDLVPHILTVTGMYMEMRHG</sequence>
<dbReference type="RefSeq" id="WP_253237055.1">
    <property type="nucleotide sequence ID" value="NZ_JAMYJR010000009.1"/>
</dbReference>
<dbReference type="EMBL" id="JAMYJR010000009">
    <property type="protein sequence ID" value="MCO8270937.1"/>
    <property type="molecule type" value="Genomic_DNA"/>
</dbReference>
<accession>A0ABT1DJF1</accession>
<dbReference type="Proteomes" id="UP001523369">
    <property type="component" value="Unassembled WGS sequence"/>
</dbReference>